<dbReference type="KEGG" id="bcom:BAUCODRAFT_529345"/>
<dbReference type="EMBL" id="KB445557">
    <property type="protein sequence ID" value="EMC95164.1"/>
    <property type="molecule type" value="Genomic_DNA"/>
</dbReference>
<dbReference type="Proteomes" id="UP000011761">
    <property type="component" value="Unassembled WGS sequence"/>
</dbReference>
<dbReference type="AlphaFoldDB" id="M2N7V7"/>
<gene>
    <name evidence="2" type="ORF">BAUCODRAFT_529345</name>
</gene>
<organism evidence="2 3">
    <name type="scientific">Baudoinia panamericana (strain UAMH 10762)</name>
    <name type="common">Angels' share fungus</name>
    <name type="synonym">Baudoinia compniacensis (strain UAMH 10762)</name>
    <dbReference type="NCBI Taxonomy" id="717646"/>
    <lineage>
        <taxon>Eukaryota</taxon>
        <taxon>Fungi</taxon>
        <taxon>Dikarya</taxon>
        <taxon>Ascomycota</taxon>
        <taxon>Pezizomycotina</taxon>
        <taxon>Dothideomycetes</taxon>
        <taxon>Dothideomycetidae</taxon>
        <taxon>Mycosphaerellales</taxon>
        <taxon>Teratosphaeriaceae</taxon>
        <taxon>Baudoinia</taxon>
    </lineage>
</organism>
<evidence type="ECO:0000256" key="1">
    <source>
        <dbReference type="SAM" id="MobiDB-lite"/>
    </source>
</evidence>
<feature type="region of interest" description="Disordered" evidence="1">
    <location>
        <begin position="1"/>
        <end position="56"/>
    </location>
</feature>
<dbReference type="HOGENOM" id="CLU_1089839_0_0_1"/>
<reference evidence="2 3" key="1">
    <citation type="journal article" date="2012" name="PLoS Pathog.">
        <title>Diverse lifestyles and strategies of plant pathogenesis encoded in the genomes of eighteen Dothideomycetes fungi.</title>
        <authorList>
            <person name="Ohm R.A."/>
            <person name="Feau N."/>
            <person name="Henrissat B."/>
            <person name="Schoch C.L."/>
            <person name="Horwitz B.A."/>
            <person name="Barry K.W."/>
            <person name="Condon B.J."/>
            <person name="Copeland A.C."/>
            <person name="Dhillon B."/>
            <person name="Glaser F."/>
            <person name="Hesse C.N."/>
            <person name="Kosti I."/>
            <person name="LaButti K."/>
            <person name="Lindquist E.A."/>
            <person name="Lucas S."/>
            <person name="Salamov A.A."/>
            <person name="Bradshaw R.E."/>
            <person name="Ciuffetti L."/>
            <person name="Hamelin R.C."/>
            <person name="Kema G.H.J."/>
            <person name="Lawrence C."/>
            <person name="Scott J.A."/>
            <person name="Spatafora J.W."/>
            <person name="Turgeon B.G."/>
            <person name="de Wit P.J.G.M."/>
            <person name="Zhong S."/>
            <person name="Goodwin S.B."/>
            <person name="Grigoriev I.V."/>
        </authorList>
    </citation>
    <scope>NUCLEOTIDE SEQUENCE [LARGE SCALE GENOMIC DNA]</scope>
    <source>
        <strain evidence="2 3">UAMH 10762</strain>
    </source>
</reference>
<dbReference type="GeneID" id="19115202"/>
<feature type="region of interest" description="Disordered" evidence="1">
    <location>
        <begin position="230"/>
        <end position="255"/>
    </location>
</feature>
<evidence type="ECO:0000313" key="2">
    <source>
        <dbReference type="EMBL" id="EMC95164.1"/>
    </source>
</evidence>
<feature type="region of interest" description="Disordered" evidence="1">
    <location>
        <begin position="187"/>
        <end position="209"/>
    </location>
</feature>
<name>M2N7V7_BAUPA</name>
<dbReference type="RefSeq" id="XP_007677753.1">
    <property type="nucleotide sequence ID" value="XM_007679563.1"/>
</dbReference>
<feature type="compositionally biased region" description="Polar residues" evidence="1">
    <location>
        <begin position="34"/>
        <end position="54"/>
    </location>
</feature>
<keyword evidence="3" id="KW-1185">Reference proteome</keyword>
<sequence>MAENMSSRGRPKRPVLERSKTSFSSMKAILSGRHGSTTSLSGMANNSPARTAPTTPRKLFLRSGTASSAATPTTGVSLPVGLNAVTRRLEELSILPDGESKASEIRKLEHLAAECDADRKECKKILKEAMDLRVEGKFDTCRADCMRIVHHKHAKVGTRSMPVSYPSTRVHSTLTAFTDALRHDSGGAQGLGRAEGVGAPVSQGREGGCQRREANNAAYGEPLWHRQYEQGARSEKGEGGGHEQRVGEADARAVC</sequence>
<protein>
    <submittedName>
        <fullName evidence="2">Uncharacterized protein</fullName>
    </submittedName>
</protein>
<evidence type="ECO:0000313" key="3">
    <source>
        <dbReference type="Proteomes" id="UP000011761"/>
    </source>
</evidence>
<dbReference type="eggNOG" id="ENOG502R8YZ">
    <property type="taxonomic scope" value="Eukaryota"/>
</dbReference>
<accession>M2N7V7</accession>
<proteinExistence type="predicted"/>